<dbReference type="AlphaFoldDB" id="A0A369Q555"/>
<comment type="caution">
    <text evidence="2">The sequence shown here is derived from an EMBL/GenBank/DDBJ whole genome shotgun (WGS) entry which is preliminary data.</text>
</comment>
<gene>
    <name evidence="2" type="ORF">HME9302_01232</name>
</gene>
<keyword evidence="1" id="KW-0812">Transmembrane</keyword>
<proteinExistence type="predicted"/>
<keyword evidence="3" id="KW-1185">Reference proteome</keyword>
<feature type="transmembrane region" description="Helical" evidence="1">
    <location>
        <begin position="58"/>
        <end position="78"/>
    </location>
</feature>
<evidence type="ECO:0000313" key="2">
    <source>
        <dbReference type="EMBL" id="RDC60033.1"/>
    </source>
</evidence>
<accession>A0A369Q555</accession>
<keyword evidence="1" id="KW-1133">Transmembrane helix</keyword>
<evidence type="ECO:0008006" key="4">
    <source>
        <dbReference type="Google" id="ProtNLM"/>
    </source>
</evidence>
<dbReference type="Proteomes" id="UP000253727">
    <property type="component" value="Unassembled WGS sequence"/>
</dbReference>
<evidence type="ECO:0000256" key="1">
    <source>
        <dbReference type="SAM" id="Phobius"/>
    </source>
</evidence>
<organism evidence="2 3">
    <name type="scientific">Alteripontixanthobacter maritimus</name>
    <dbReference type="NCBI Taxonomy" id="2161824"/>
    <lineage>
        <taxon>Bacteria</taxon>
        <taxon>Pseudomonadati</taxon>
        <taxon>Pseudomonadota</taxon>
        <taxon>Alphaproteobacteria</taxon>
        <taxon>Sphingomonadales</taxon>
        <taxon>Erythrobacteraceae</taxon>
        <taxon>Alteripontixanthobacter</taxon>
    </lineage>
</organism>
<evidence type="ECO:0000313" key="3">
    <source>
        <dbReference type="Proteomes" id="UP000253727"/>
    </source>
</evidence>
<keyword evidence="1" id="KW-0472">Membrane</keyword>
<dbReference type="Pfam" id="PF07330">
    <property type="entry name" value="DUF1467"/>
    <property type="match status" value="1"/>
</dbReference>
<name>A0A369Q555_9SPHN</name>
<feature type="transmembrane region" description="Helical" evidence="1">
    <location>
        <begin position="6"/>
        <end position="27"/>
    </location>
</feature>
<dbReference type="EMBL" id="QBKA01000002">
    <property type="protein sequence ID" value="RDC60033.1"/>
    <property type="molecule type" value="Genomic_DNA"/>
</dbReference>
<reference evidence="2 3" key="1">
    <citation type="submission" date="2018-04" db="EMBL/GenBank/DDBJ databases">
        <title>Altererythrobacter sp. HME9302 genome sequencing and assembly.</title>
        <authorList>
            <person name="Kang H."/>
            <person name="Kim H."/>
            <person name="Joh K."/>
        </authorList>
    </citation>
    <scope>NUCLEOTIDE SEQUENCE [LARGE SCALE GENOMIC DNA]</scope>
    <source>
        <strain evidence="2 3">HME9302</strain>
    </source>
</reference>
<protein>
    <recommendedName>
        <fullName evidence="4">DUF1467 family protein</fullName>
    </recommendedName>
</protein>
<dbReference type="InterPro" id="IPR009935">
    <property type="entry name" value="DUF1467"/>
</dbReference>
<sequence>MMQWTSILAIYVLFWVMSAFLLLPFGIKTHDEMGIEKTAGQADSAPGNFRPGRVMVRATVLAAVLTGIYVANYAYGWITPDDINIFGNPPDPADYRHPDPT</sequence>